<keyword evidence="1" id="KW-1185">Reference proteome</keyword>
<dbReference type="WBParaSite" id="MhA1_Contig1046.frz3.gene5">
    <property type="protein sequence ID" value="MhA1_Contig1046.frz3.gene5"/>
    <property type="gene ID" value="MhA1_Contig1046.frz3.gene5"/>
</dbReference>
<evidence type="ECO:0000313" key="1">
    <source>
        <dbReference type="Proteomes" id="UP000095281"/>
    </source>
</evidence>
<evidence type="ECO:0000313" key="2">
    <source>
        <dbReference type="WBParaSite" id="MhA1_Contig1046.frz3.gene5"/>
    </source>
</evidence>
<sequence>MSQQQPQNNQNIKNIYVPSVVKKPWYITEEILSQRYEYQKIRLPPKEDKYPWNKSACSTSGDVGSALDQYREIMKEEKVSQSAIEDWEKRNGGWDKMH</sequence>
<protein>
    <submittedName>
        <fullName evidence="2">Uncharacterized protein</fullName>
    </submittedName>
</protein>
<reference evidence="2" key="1">
    <citation type="submission" date="2016-11" db="UniProtKB">
        <authorList>
            <consortium name="WormBaseParasite"/>
        </authorList>
    </citation>
    <scope>IDENTIFICATION</scope>
</reference>
<dbReference type="AlphaFoldDB" id="A0A1I8AYN4"/>
<name>A0A1I8AYN4_MELHA</name>
<dbReference type="Proteomes" id="UP000095281">
    <property type="component" value="Unplaced"/>
</dbReference>
<organism evidence="1 2">
    <name type="scientific">Meloidogyne hapla</name>
    <name type="common">Root-knot nematode worm</name>
    <dbReference type="NCBI Taxonomy" id="6305"/>
    <lineage>
        <taxon>Eukaryota</taxon>
        <taxon>Metazoa</taxon>
        <taxon>Ecdysozoa</taxon>
        <taxon>Nematoda</taxon>
        <taxon>Chromadorea</taxon>
        <taxon>Rhabditida</taxon>
        <taxon>Tylenchina</taxon>
        <taxon>Tylenchomorpha</taxon>
        <taxon>Tylenchoidea</taxon>
        <taxon>Meloidogynidae</taxon>
        <taxon>Meloidogyninae</taxon>
        <taxon>Meloidogyne</taxon>
    </lineage>
</organism>
<accession>A0A1I8AYN4</accession>
<proteinExistence type="predicted"/>